<accession>A0A0E1X6I8</accession>
<dbReference type="HOGENOM" id="CLU_083287_18_2_5"/>
<dbReference type="Pfam" id="PF12802">
    <property type="entry name" value="MarR_2"/>
    <property type="match status" value="1"/>
</dbReference>
<evidence type="ECO:0000256" key="1">
    <source>
        <dbReference type="ARBA" id="ARBA00023015"/>
    </source>
</evidence>
<dbReference type="InterPro" id="IPR023187">
    <property type="entry name" value="Tscrpt_reg_MarR-type_CS"/>
</dbReference>
<keyword evidence="3" id="KW-0804">Transcription</keyword>
<dbReference type="PRINTS" id="PR00598">
    <property type="entry name" value="HTHMARR"/>
</dbReference>
<dbReference type="SUPFAM" id="SSF46785">
    <property type="entry name" value="Winged helix' DNA-binding domain"/>
    <property type="match status" value="1"/>
</dbReference>
<keyword evidence="2" id="KW-0238">DNA-binding</keyword>
<dbReference type="EMBL" id="EQ999534">
    <property type="protein sequence ID" value="EEZ28832.1"/>
    <property type="molecule type" value="Genomic_DNA"/>
</dbReference>
<dbReference type="PROSITE" id="PS50995">
    <property type="entry name" value="HTH_MARR_2"/>
    <property type="match status" value="1"/>
</dbReference>
<sequence length="146" mass="16148">MMKQAWVEFAPLLASAARGWRKAFDAAMAEHGLSDAKAIPLITLLRHGDCIPQGVLAERVGIEGATIVRIVDELEKDGLIQRIVDDADRRVKLIQLTEDGRAVATQVEKSAARLRAQFLGGFDLQEVDVAMEVLRKLNEKFQNQPS</sequence>
<organism evidence="5">
    <name type="scientific">Brucella pinnipedialis M292/94/1</name>
    <dbReference type="NCBI Taxonomy" id="520462"/>
    <lineage>
        <taxon>Bacteria</taxon>
        <taxon>Pseudomonadati</taxon>
        <taxon>Pseudomonadota</taxon>
        <taxon>Alphaproteobacteria</taxon>
        <taxon>Hyphomicrobiales</taxon>
        <taxon>Brucellaceae</taxon>
        <taxon>Brucella/Ochrobactrum group</taxon>
        <taxon>Brucella</taxon>
    </lineage>
</organism>
<dbReference type="InterPro" id="IPR000835">
    <property type="entry name" value="HTH_MarR-typ"/>
</dbReference>
<dbReference type="InterPro" id="IPR036388">
    <property type="entry name" value="WH-like_DNA-bd_sf"/>
</dbReference>
<dbReference type="InterPro" id="IPR036390">
    <property type="entry name" value="WH_DNA-bd_sf"/>
</dbReference>
<name>A0A0E1X6I8_9HYPH</name>
<dbReference type="Gene3D" id="1.10.10.10">
    <property type="entry name" value="Winged helix-like DNA-binding domain superfamily/Winged helix DNA-binding domain"/>
    <property type="match status" value="1"/>
</dbReference>
<dbReference type="AlphaFoldDB" id="A0A0E1X6I8"/>
<feature type="domain" description="HTH marR-type" evidence="4">
    <location>
        <begin position="6"/>
        <end position="139"/>
    </location>
</feature>
<dbReference type="PANTHER" id="PTHR42756">
    <property type="entry name" value="TRANSCRIPTIONAL REGULATOR, MARR"/>
    <property type="match status" value="1"/>
</dbReference>
<dbReference type="SMART" id="SM00347">
    <property type="entry name" value="HTH_MARR"/>
    <property type="match status" value="1"/>
</dbReference>
<evidence type="ECO:0000313" key="5">
    <source>
        <dbReference type="EMBL" id="EEZ28832.1"/>
    </source>
</evidence>
<dbReference type="GO" id="GO:0003677">
    <property type="term" value="F:DNA binding"/>
    <property type="evidence" value="ECO:0007669"/>
    <property type="project" value="UniProtKB-KW"/>
</dbReference>
<reference evidence="5" key="1">
    <citation type="submission" date="2009-01" db="EMBL/GenBank/DDBJ databases">
        <title>The Genome Sequence of Brucella pinnipedialis M292/94/1.</title>
        <authorList>
            <consortium name="The Broad Institute Genome Sequencing Platform"/>
            <person name="Ward D."/>
            <person name="Young S.K."/>
            <person name="Kodira C.D."/>
            <person name="Zeng Q."/>
            <person name="Koehrsen M."/>
            <person name="Alvarado L."/>
            <person name="Berlin A."/>
            <person name="Borenstein D."/>
            <person name="Chen Z."/>
            <person name="Engels R."/>
            <person name="Freedman E."/>
            <person name="Gellesch M."/>
            <person name="Goldberg J."/>
            <person name="Griggs A."/>
            <person name="Gujja S."/>
            <person name="Heiman D."/>
            <person name="Hepburn T."/>
            <person name="Howarth C."/>
            <person name="Jen D."/>
            <person name="Larson L."/>
            <person name="Lewis B."/>
            <person name="Mehta T."/>
            <person name="Park D."/>
            <person name="Pearson M."/>
            <person name="Roberts A."/>
            <person name="Saif S."/>
            <person name="Shea T."/>
            <person name="Shenoy N."/>
            <person name="Sisk P."/>
            <person name="Stolte C."/>
            <person name="Sykes S."/>
            <person name="Walk T."/>
            <person name="White J."/>
            <person name="Yandava C."/>
            <person name="Whatmore A.M."/>
            <person name="Perrett L.L."/>
            <person name="O'Callaghan D."/>
            <person name="Nusbaum C."/>
            <person name="Galagan J."/>
            <person name="Birren B."/>
        </authorList>
    </citation>
    <scope>NUCLEOTIDE SEQUENCE [LARGE SCALE GENOMIC DNA]</scope>
    <source>
        <strain evidence="5">M292/94/1</strain>
    </source>
</reference>
<dbReference type="GO" id="GO:0003700">
    <property type="term" value="F:DNA-binding transcription factor activity"/>
    <property type="evidence" value="ECO:0007669"/>
    <property type="project" value="InterPro"/>
</dbReference>
<evidence type="ECO:0000256" key="3">
    <source>
        <dbReference type="ARBA" id="ARBA00023163"/>
    </source>
</evidence>
<dbReference type="PROSITE" id="PS01117">
    <property type="entry name" value="HTH_MARR_1"/>
    <property type="match status" value="1"/>
</dbReference>
<evidence type="ECO:0000259" key="4">
    <source>
        <dbReference type="PROSITE" id="PS50995"/>
    </source>
</evidence>
<evidence type="ECO:0000256" key="2">
    <source>
        <dbReference type="ARBA" id="ARBA00023125"/>
    </source>
</evidence>
<protein>
    <submittedName>
        <fullName evidence="5">Transcriptional regulator</fullName>
    </submittedName>
</protein>
<keyword evidence="1" id="KW-0805">Transcription regulation</keyword>
<dbReference type="Proteomes" id="UP000004659">
    <property type="component" value="Unassembled WGS sequence"/>
</dbReference>
<gene>
    <name evidence="5" type="ORF">BALG_02185</name>
</gene>
<dbReference type="PANTHER" id="PTHR42756:SF1">
    <property type="entry name" value="TRANSCRIPTIONAL REPRESSOR OF EMRAB OPERON"/>
    <property type="match status" value="1"/>
</dbReference>
<proteinExistence type="predicted"/>